<proteinExistence type="predicted"/>
<reference evidence="3" key="1">
    <citation type="journal article" date="2013" name="Nat. Genet.">
        <title>The duck genome and transcriptome provide insight into an avian influenza virus reservoir species.</title>
        <authorList>
            <person name="Huang Y."/>
            <person name="Li Y."/>
            <person name="Burt D.W."/>
            <person name="Chen H."/>
            <person name="Zhang Y."/>
            <person name="Qian W."/>
            <person name="Kim H."/>
            <person name="Gan S."/>
            <person name="Zhao Y."/>
            <person name="Li J."/>
            <person name="Yi K."/>
            <person name="Feng H."/>
            <person name="Zhu P."/>
            <person name="Li B."/>
            <person name="Liu Q."/>
            <person name="Fairley S."/>
            <person name="Magor K.E."/>
            <person name="Du Z."/>
            <person name="Hu X."/>
            <person name="Goodman L."/>
            <person name="Tafer H."/>
            <person name="Vignal A."/>
            <person name="Lee T."/>
            <person name="Kim K.W."/>
            <person name="Sheng Z."/>
            <person name="An Y."/>
            <person name="Searle S."/>
            <person name="Herrero J."/>
            <person name="Groenen M.A."/>
            <person name="Crooijmans R.P."/>
            <person name="Faraut T."/>
            <person name="Cai Q."/>
            <person name="Webster R.G."/>
            <person name="Aldridge J.R."/>
            <person name="Warren W.C."/>
            <person name="Bartschat S."/>
            <person name="Kehr S."/>
            <person name="Marz M."/>
            <person name="Stadler P.F."/>
            <person name="Smith J."/>
            <person name="Kraus R.H."/>
            <person name="Zhao Y."/>
            <person name="Ren L."/>
            <person name="Fei J."/>
            <person name="Morisson M."/>
            <person name="Kaiser P."/>
            <person name="Griffin D.K."/>
            <person name="Rao M."/>
            <person name="Pitel F."/>
            <person name="Wang J."/>
            <person name="Li N."/>
        </authorList>
    </citation>
    <scope>NUCLEOTIDE SEQUENCE [LARGE SCALE GENOMIC DNA]</scope>
</reference>
<sequence length="246" mass="26973">MPAPSENPRRYPSPNEQLSNNDDDFNIAASCLHRATLGGEFLCLGSKFDFEDVYFCDKNRLWHTASRPDVKVEHFCGEELPLASGTDAAEFCSEKQPWYQLGTGVQRAENRLPAAFTGILAHGSLIKLAFSSLLPGPFIADWKNKGLQGLGLLSSPRDRLDQFSFFAFRRLCPSSGDGRCGTLSGGSLQRDRFLDLIEALKQAHQRLKVTKNNGAVGNCSGTENPAASPRALSILAKRLIAKQETL</sequence>
<evidence type="ECO:0000313" key="3">
    <source>
        <dbReference type="Proteomes" id="UP000296049"/>
    </source>
</evidence>
<keyword evidence="3" id="KW-1185">Reference proteome</keyword>
<name>R0KZY6_ANAPL</name>
<dbReference type="AlphaFoldDB" id="R0KZY6"/>
<protein>
    <submittedName>
        <fullName evidence="2">Uncharacterized protein</fullName>
    </submittedName>
</protein>
<accession>R0KZY6</accession>
<dbReference type="Proteomes" id="UP000296049">
    <property type="component" value="Unassembled WGS sequence"/>
</dbReference>
<evidence type="ECO:0000313" key="2">
    <source>
        <dbReference type="EMBL" id="EOA94749.1"/>
    </source>
</evidence>
<feature type="region of interest" description="Disordered" evidence="1">
    <location>
        <begin position="1"/>
        <end position="21"/>
    </location>
</feature>
<dbReference type="EMBL" id="KB744608">
    <property type="protein sequence ID" value="EOA94749.1"/>
    <property type="molecule type" value="Genomic_DNA"/>
</dbReference>
<gene>
    <name evidence="2" type="ORF">Anapl_17495</name>
</gene>
<organism evidence="2 3">
    <name type="scientific">Anas platyrhynchos</name>
    <name type="common">Mallard</name>
    <name type="synonym">Anas boschas</name>
    <dbReference type="NCBI Taxonomy" id="8839"/>
    <lineage>
        <taxon>Eukaryota</taxon>
        <taxon>Metazoa</taxon>
        <taxon>Chordata</taxon>
        <taxon>Craniata</taxon>
        <taxon>Vertebrata</taxon>
        <taxon>Euteleostomi</taxon>
        <taxon>Archelosauria</taxon>
        <taxon>Archosauria</taxon>
        <taxon>Dinosauria</taxon>
        <taxon>Saurischia</taxon>
        <taxon>Theropoda</taxon>
        <taxon>Coelurosauria</taxon>
        <taxon>Aves</taxon>
        <taxon>Neognathae</taxon>
        <taxon>Galloanserae</taxon>
        <taxon>Anseriformes</taxon>
        <taxon>Anatidae</taxon>
        <taxon>Anatinae</taxon>
        <taxon>Anas</taxon>
    </lineage>
</organism>
<evidence type="ECO:0000256" key="1">
    <source>
        <dbReference type="SAM" id="MobiDB-lite"/>
    </source>
</evidence>